<proteinExistence type="inferred from homology"/>
<name>A0ABP1PNH6_9HEXA</name>
<dbReference type="PANTHER" id="PTHR42738">
    <property type="entry name" value="HYDROXYMETHYLGLUTARYL-COA LYASE"/>
    <property type="match status" value="1"/>
</dbReference>
<protein>
    <recommendedName>
        <fullName evidence="3">hydroxymethylglutaryl-CoA lyase</fullName>
        <ecNumber evidence="3">4.1.3.4</ecNumber>
    </recommendedName>
</protein>
<evidence type="ECO:0000256" key="3">
    <source>
        <dbReference type="ARBA" id="ARBA00012910"/>
    </source>
</evidence>
<accession>A0ABP1PNH6</accession>
<reference evidence="8 9" key="1">
    <citation type="submission" date="2024-08" db="EMBL/GenBank/DDBJ databases">
        <authorList>
            <person name="Cucini C."/>
            <person name="Frati F."/>
        </authorList>
    </citation>
    <scope>NUCLEOTIDE SEQUENCE [LARGE SCALE GENOMIC DNA]</scope>
</reference>
<dbReference type="PANTHER" id="PTHR42738:SF7">
    <property type="entry name" value="HYDROXYMETHYLGLUTARYL-COA LYASE"/>
    <property type="match status" value="1"/>
</dbReference>
<dbReference type="SUPFAM" id="SSF51569">
    <property type="entry name" value="Aldolase"/>
    <property type="match status" value="1"/>
</dbReference>
<evidence type="ECO:0000256" key="1">
    <source>
        <dbReference type="ARBA" id="ARBA00005143"/>
    </source>
</evidence>
<dbReference type="InterPro" id="IPR043594">
    <property type="entry name" value="HMGL"/>
</dbReference>
<evidence type="ECO:0000256" key="6">
    <source>
        <dbReference type="ARBA" id="ARBA00049877"/>
    </source>
</evidence>
<dbReference type="InterPro" id="IPR013785">
    <property type="entry name" value="Aldolase_TIM"/>
</dbReference>
<dbReference type="PROSITE" id="PS01062">
    <property type="entry name" value="HMG_COA_LYASE"/>
    <property type="match status" value="1"/>
</dbReference>
<keyword evidence="5" id="KW-0456">Lyase</keyword>
<dbReference type="EC" id="4.1.3.4" evidence="3"/>
<organism evidence="8 9">
    <name type="scientific">Orchesella dallaii</name>
    <dbReference type="NCBI Taxonomy" id="48710"/>
    <lineage>
        <taxon>Eukaryota</taxon>
        <taxon>Metazoa</taxon>
        <taxon>Ecdysozoa</taxon>
        <taxon>Arthropoda</taxon>
        <taxon>Hexapoda</taxon>
        <taxon>Collembola</taxon>
        <taxon>Entomobryomorpha</taxon>
        <taxon>Entomobryoidea</taxon>
        <taxon>Orchesellidae</taxon>
        <taxon>Orchesellinae</taxon>
        <taxon>Orchesella</taxon>
    </lineage>
</organism>
<dbReference type="NCBIfam" id="NF004283">
    <property type="entry name" value="PRK05692.1"/>
    <property type="match status" value="1"/>
</dbReference>
<dbReference type="InterPro" id="IPR000138">
    <property type="entry name" value="HMG_CoA_lyase_AS"/>
</dbReference>
<dbReference type="Gene3D" id="3.20.20.70">
    <property type="entry name" value="Aldolase class I"/>
    <property type="match status" value="1"/>
</dbReference>
<gene>
    <name evidence="8" type="ORF">ODALV1_LOCUS1969</name>
</gene>
<dbReference type="Proteomes" id="UP001642540">
    <property type="component" value="Unassembled WGS sequence"/>
</dbReference>
<feature type="domain" description="Pyruvate carboxyltransferase" evidence="7">
    <location>
        <begin position="157"/>
        <end position="424"/>
    </location>
</feature>
<dbReference type="PROSITE" id="PS50991">
    <property type="entry name" value="PYR_CT"/>
    <property type="match status" value="1"/>
</dbReference>
<sequence>MPAGLTELLLELGAQTHKHLHLSFCTVPTSCTAIVKAAADEVVVSGQGKHIVFLVGGAVSLVDCIDISCCECDCESQQLTNSWCSSTSSGSDKSDIDTIVAAATVAFCASRSWESSCYKSNNAMVVVGLIDDEQRTDWDEWKKVPFRISRPHFPRKVRIVEVGPRDGLQNEPSIVPAPDKIEFINRLSQTGLQSIEVTSFVSPKWVPQMGDNTEVFSKISKRPGISYPVLVPNIKGLQSALDVGVHEIAIFGAASETFSVKNINCSISESLKRFQDVVDVAKEKDIKIRGYVSCAIGCPYEGPISPKAVANVAKQMFDMGCYEISLGDTIGVGTPGSMRAMLEEVLNVLPLEAIAVHCHDTYGQALVNIITALEMGVSVVDSSVAGLGGCPYAKGASGNVATEDVVYMLQGMHIETGVDLRKLLAASDFICKVLNRETNSKAGLALSKKK</sequence>
<comment type="similarity">
    <text evidence="2">Belongs to the HMG-CoA lyase family.</text>
</comment>
<keyword evidence="4" id="KW-0479">Metal-binding</keyword>
<evidence type="ECO:0000313" key="8">
    <source>
        <dbReference type="EMBL" id="CAL8072033.1"/>
    </source>
</evidence>
<dbReference type="CDD" id="cd07938">
    <property type="entry name" value="DRE_TIM_HMGL"/>
    <property type="match status" value="1"/>
</dbReference>
<evidence type="ECO:0000256" key="2">
    <source>
        <dbReference type="ARBA" id="ARBA00009405"/>
    </source>
</evidence>
<dbReference type="Pfam" id="PF00682">
    <property type="entry name" value="HMGL-like"/>
    <property type="match status" value="1"/>
</dbReference>
<comment type="catalytic activity">
    <reaction evidence="6">
        <text>(3S)-3-hydroxy-3-methylglutaryl-CoA = acetoacetate + acetyl-CoA</text>
        <dbReference type="Rhea" id="RHEA:24404"/>
        <dbReference type="ChEBI" id="CHEBI:13705"/>
        <dbReference type="ChEBI" id="CHEBI:43074"/>
        <dbReference type="ChEBI" id="CHEBI:57288"/>
        <dbReference type="EC" id="4.1.3.4"/>
    </reaction>
</comment>
<evidence type="ECO:0000259" key="7">
    <source>
        <dbReference type="PROSITE" id="PS50991"/>
    </source>
</evidence>
<comment type="caution">
    <text evidence="8">The sequence shown here is derived from an EMBL/GenBank/DDBJ whole genome shotgun (WGS) entry which is preliminary data.</text>
</comment>
<evidence type="ECO:0000313" key="9">
    <source>
        <dbReference type="Proteomes" id="UP001642540"/>
    </source>
</evidence>
<comment type="pathway">
    <text evidence="1">Metabolic intermediate metabolism; (S)-3-hydroxy-3-methylglutaryl-CoA degradation; acetoacetate from (S)-3-hydroxy-3-methylglutaryl-CoA: step 1/1.</text>
</comment>
<evidence type="ECO:0000256" key="4">
    <source>
        <dbReference type="ARBA" id="ARBA00022723"/>
    </source>
</evidence>
<dbReference type="EMBL" id="CAXLJM020000007">
    <property type="protein sequence ID" value="CAL8072033.1"/>
    <property type="molecule type" value="Genomic_DNA"/>
</dbReference>
<evidence type="ECO:0000256" key="5">
    <source>
        <dbReference type="ARBA" id="ARBA00023239"/>
    </source>
</evidence>
<keyword evidence="9" id="KW-1185">Reference proteome</keyword>
<dbReference type="InterPro" id="IPR000891">
    <property type="entry name" value="PYR_CT"/>
</dbReference>